<comment type="caution">
    <text evidence="8">The sequence shown here is derived from an EMBL/GenBank/DDBJ whole genome shotgun (WGS) entry which is preliminary data.</text>
</comment>
<dbReference type="PANTHER" id="PTHR46346:SF1">
    <property type="entry name" value="PHOSPHATIDYLINOSITOL N-ACETYLGLUCOSAMINYLTRANSFERASE SUBUNIT P"/>
    <property type="match status" value="1"/>
</dbReference>
<evidence type="ECO:0000313" key="9">
    <source>
        <dbReference type="Proteomes" id="UP000247498"/>
    </source>
</evidence>
<dbReference type="InParanoid" id="A0A2V0PA05"/>
<feature type="compositionally biased region" description="Pro residues" evidence="5">
    <location>
        <begin position="214"/>
        <end position="239"/>
    </location>
</feature>
<dbReference type="GO" id="GO:0005783">
    <property type="term" value="C:endoplasmic reticulum"/>
    <property type="evidence" value="ECO:0007669"/>
    <property type="project" value="TreeGrafter"/>
</dbReference>
<dbReference type="STRING" id="307507.A0A2V0PA05"/>
<dbReference type="Pfam" id="PF08510">
    <property type="entry name" value="PIG-P"/>
    <property type="match status" value="1"/>
</dbReference>
<feature type="compositionally biased region" description="Gly residues" evidence="5">
    <location>
        <begin position="283"/>
        <end position="294"/>
    </location>
</feature>
<comment type="subcellular location">
    <subcellularLocation>
        <location evidence="1">Membrane</location>
        <topology evidence="1">Multi-pass membrane protein</topology>
    </subcellularLocation>
</comment>
<evidence type="ECO:0000256" key="2">
    <source>
        <dbReference type="ARBA" id="ARBA00022692"/>
    </source>
</evidence>
<feature type="transmembrane region" description="Helical" evidence="6">
    <location>
        <begin position="85"/>
        <end position="104"/>
    </location>
</feature>
<evidence type="ECO:0000256" key="5">
    <source>
        <dbReference type="SAM" id="MobiDB-lite"/>
    </source>
</evidence>
<evidence type="ECO:0000259" key="7">
    <source>
        <dbReference type="Pfam" id="PF08510"/>
    </source>
</evidence>
<feature type="compositionally biased region" description="Gly residues" evidence="5">
    <location>
        <begin position="1"/>
        <end position="10"/>
    </location>
</feature>
<feature type="region of interest" description="Disordered" evidence="5">
    <location>
        <begin position="163"/>
        <end position="187"/>
    </location>
</feature>
<feature type="transmembrane region" description="Helical" evidence="6">
    <location>
        <begin position="45"/>
        <end position="64"/>
    </location>
</feature>
<evidence type="ECO:0000256" key="6">
    <source>
        <dbReference type="SAM" id="Phobius"/>
    </source>
</evidence>
<protein>
    <recommendedName>
        <fullName evidence="7">PIG-P domain-containing protein</fullName>
    </recommendedName>
</protein>
<keyword evidence="4 6" id="KW-0472">Membrane</keyword>
<feature type="region of interest" description="Disordered" evidence="5">
    <location>
        <begin position="281"/>
        <end position="370"/>
    </location>
</feature>
<feature type="compositionally biased region" description="Low complexity" evidence="5">
    <location>
        <begin position="163"/>
        <end position="173"/>
    </location>
</feature>
<organism evidence="8 9">
    <name type="scientific">Raphidocelis subcapitata</name>
    <dbReference type="NCBI Taxonomy" id="307507"/>
    <lineage>
        <taxon>Eukaryota</taxon>
        <taxon>Viridiplantae</taxon>
        <taxon>Chlorophyta</taxon>
        <taxon>core chlorophytes</taxon>
        <taxon>Chlorophyceae</taxon>
        <taxon>CS clade</taxon>
        <taxon>Sphaeropleales</taxon>
        <taxon>Selenastraceae</taxon>
        <taxon>Raphidocelis</taxon>
    </lineage>
</organism>
<keyword evidence="3 6" id="KW-1133">Transmembrane helix</keyword>
<dbReference type="InterPro" id="IPR013717">
    <property type="entry name" value="PIG-P"/>
</dbReference>
<feature type="compositionally biased region" description="Gly residues" evidence="5">
    <location>
        <begin position="332"/>
        <end position="352"/>
    </location>
</feature>
<dbReference type="EMBL" id="BDRX01000084">
    <property type="protein sequence ID" value="GBF96676.1"/>
    <property type="molecule type" value="Genomic_DNA"/>
</dbReference>
<feature type="compositionally biased region" description="Low complexity" evidence="5">
    <location>
        <begin position="28"/>
        <end position="39"/>
    </location>
</feature>
<evidence type="ECO:0000256" key="4">
    <source>
        <dbReference type="ARBA" id="ARBA00023136"/>
    </source>
</evidence>
<dbReference type="GO" id="GO:0006506">
    <property type="term" value="P:GPI anchor biosynthetic process"/>
    <property type="evidence" value="ECO:0007669"/>
    <property type="project" value="TreeGrafter"/>
</dbReference>
<accession>A0A2V0PA05</accession>
<reference evidence="8 9" key="1">
    <citation type="journal article" date="2018" name="Sci. Rep.">
        <title>Raphidocelis subcapitata (=Pseudokirchneriella subcapitata) provides an insight into genome evolution and environmental adaptations in the Sphaeropleales.</title>
        <authorList>
            <person name="Suzuki S."/>
            <person name="Yamaguchi H."/>
            <person name="Nakajima N."/>
            <person name="Kawachi M."/>
        </authorList>
    </citation>
    <scope>NUCLEOTIDE SEQUENCE [LARGE SCALE GENOMIC DNA]</scope>
    <source>
        <strain evidence="8 9">NIES-35</strain>
    </source>
</reference>
<dbReference type="OrthoDB" id="690928at2759"/>
<dbReference type="GO" id="GO:0016020">
    <property type="term" value="C:membrane"/>
    <property type="evidence" value="ECO:0007669"/>
    <property type="project" value="UniProtKB-SubCell"/>
</dbReference>
<dbReference type="AlphaFoldDB" id="A0A2V0PA05"/>
<proteinExistence type="predicted"/>
<feature type="compositionally biased region" description="Low complexity" evidence="5">
    <location>
        <begin position="302"/>
        <end position="317"/>
    </location>
</feature>
<feature type="compositionally biased region" description="Gly residues" evidence="5">
    <location>
        <begin position="359"/>
        <end position="370"/>
    </location>
</feature>
<sequence length="370" mass="37039">MDRTGSGDGTAGSEPRSGRGQARAETRAGVVGAPPSGGAASSVEVYGFVGWITSAVAFALYVLWAALPESQLRRVGITYYPSKHWALAVPLWLLLGVAWVYWAYEGLNAMVVPPLSSLTTLQDANCKWGGEADPGAPRRAIPPLSHVPPAVVSRVLHGGESLAEAQAAEGARAPPRRRPPPRGGGIAYAPMRKITLADVAIAINGKRVDVTLPLPAPPSPPVPPGPRPPPLPFPAPTGPSPSVDVRISDLGLPGDAYDTDRGSGRRRGQRLLRGFLLLTRADGGAGGIDGGGAPGDPPPRPAEQQAAVAALAAGLEQPNPPDVNLSQVKGMASGGGDGGSSGGGGQTGSGGGPGPPAGGSPGPGAGSGRG</sequence>
<dbReference type="PANTHER" id="PTHR46346">
    <property type="entry name" value="PHOSPHATIDYLINOSITOL N-ACETYLGLUCOSAMINYLTRANSFERASE SUBUNIT P"/>
    <property type="match status" value="1"/>
</dbReference>
<feature type="domain" description="PIG-P" evidence="7">
    <location>
        <begin position="43"/>
        <end position="156"/>
    </location>
</feature>
<keyword evidence="9" id="KW-1185">Reference proteome</keyword>
<evidence type="ECO:0000313" key="8">
    <source>
        <dbReference type="EMBL" id="GBF96676.1"/>
    </source>
</evidence>
<dbReference type="Proteomes" id="UP000247498">
    <property type="component" value="Unassembled WGS sequence"/>
</dbReference>
<feature type="region of interest" description="Disordered" evidence="5">
    <location>
        <begin position="213"/>
        <end position="242"/>
    </location>
</feature>
<dbReference type="InterPro" id="IPR052263">
    <property type="entry name" value="GPI_Anchor_Biosynth"/>
</dbReference>
<feature type="region of interest" description="Disordered" evidence="5">
    <location>
        <begin position="1"/>
        <end position="39"/>
    </location>
</feature>
<evidence type="ECO:0000256" key="1">
    <source>
        <dbReference type="ARBA" id="ARBA00004141"/>
    </source>
</evidence>
<evidence type="ECO:0000256" key="3">
    <source>
        <dbReference type="ARBA" id="ARBA00022989"/>
    </source>
</evidence>
<gene>
    <name evidence="8" type="ORF">Rsub_09309</name>
</gene>
<keyword evidence="2 6" id="KW-0812">Transmembrane</keyword>
<name>A0A2V0PA05_9CHLO</name>